<protein>
    <submittedName>
        <fullName evidence="4">Uncharacterized protein</fullName>
    </submittedName>
</protein>
<evidence type="ECO:0000256" key="2">
    <source>
        <dbReference type="SAM" id="Phobius"/>
    </source>
</evidence>
<keyword evidence="2" id="KW-0812">Transmembrane</keyword>
<dbReference type="RefSeq" id="WP_238199045.1">
    <property type="nucleotide sequence ID" value="NZ_BPQZ01000030.1"/>
</dbReference>
<evidence type="ECO:0000256" key="3">
    <source>
        <dbReference type="SAM" id="SignalP"/>
    </source>
</evidence>
<keyword evidence="2" id="KW-0472">Membrane</keyword>
<keyword evidence="5" id="KW-1185">Reference proteome</keyword>
<feature type="compositionally biased region" description="Polar residues" evidence="1">
    <location>
        <begin position="118"/>
        <end position="128"/>
    </location>
</feature>
<sequence length="128" mass="12952">MQGRFLLSAGAAGAIIVLSLTPAPSHAQSAGAVFGGLAGGVLGGVIAGSIAAQAARERPVVVYAAPRRTVRVIHEVRRVPAPRRKVVRASRQPMQPAAGPTGAQVVNASADPFASPRGNATTSVNQTR</sequence>
<keyword evidence="2" id="KW-1133">Transmembrane helix</keyword>
<reference evidence="5" key="1">
    <citation type="journal article" date="2019" name="Int. J. Syst. Evol. Microbiol.">
        <title>The Global Catalogue of Microorganisms (GCM) 10K type strain sequencing project: providing services to taxonomists for standard genome sequencing and annotation.</title>
        <authorList>
            <consortium name="The Broad Institute Genomics Platform"/>
            <consortium name="The Broad Institute Genome Sequencing Center for Infectious Disease"/>
            <person name="Wu L."/>
            <person name="Ma J."/>
        </authorList>
    </citation>
    <scope>NUCLEOTIDE SEQUENCE [LARGE SCALE GENOMIC DNA]</scope>
    <source>
        <strain evidence="5">NBRC 103632</strain>
    </source>
</reference>
<feature type="region of interest" description="Disordered" evidence="1">
    <location>
        <begin position="83"/>
        <end position="128"/>
    </location>
</feature>
<proteinExistence type="predicted"/>
<evidence type="ECO:0000256" key="1">
    <source>
        <dbReference type="SAM" id="MobiDB-lite"/>
    </source>
</evidence>
<comment type="caution">
    <text evidence="4">The sequence shown here is derived from an EMBL/GenBank/DDBJ whole genome shotgun (WGS) entry which is preliminary data.</text>
</comment>
<name>A0AA37WRM5_9HYPH</name>
<dbReference type="AlphaFoldDB" id="A0AA37WRM5"/>
<feature type="transmembrane region" description="Helical" evidence="2">
    <location>
        <begin position="37"/>
        <end position="55"/>
    </location>
</feature>
<evidence type="ECO:0000313" key="4">
    <source>
        <dbReference type="EMBL" id="GLS69072.1"/>
    </source>
</evidence>
<dbReference type="EMBL" id="BSPL01000010">
    <property type="protein sequence ID" value="GLS69072.1"/>
    <property type="molecule type" value="Genomic_DNA"/>
</dbReference>
<evidence type="ECO:0000313" key="5">
    <source>
        <dbReference type="Proteomes" id="UP001157440"/>
    </source>
</evidence>
<keyword evidence="3" id="KW-0732">Signal</keyword>
<gene>
    <name evidence="4" type="ORF">GCM10007890_10840</name>
</gene>
<feature type="signal peptide" evidence="3">
    <location>
        <begin position="1"/>
        <end position="27"/>
    </location>
</feature>
<dbReference type="Proteomes" id="UP001157440">
    <property type="component" value="Unassembled WGS sequence"/>
</dbReference>
<accession>A0AA37WRM5</accession>
<feature type="chain" id="PRO_5041355643" evidence="3">
    <location>
        <begin position="28"/>
        <end position="128"/>
    </location>
</feature>
<organism evidence="4 5">
    <name type="scientific">Methylobacterium tardum</name>
    <dbReference type="NCBI Taxonomy" id="374432"/>
    <lineage>
        <taxon>Bacteria</taxon>
        <taxon>Pseudomonadati</taxon>
        <taxon>Pseudomonadota</taxon>
        <taxon>Alphaproteobacteria</taxon>
        <taxon>Hyphomicrobiales</taxon>
        <taxon>Methylobacteriaceae</taxon>
        <taxon>Methylobacterium</taxon>
    </lineage>
</organism>